<dbReference type="InterPro" id="IPR009927">
    <property type="entry name" value="DUF1464"/>
</dbReference>
<proteinExistence type="predicted"/>
<gene>
    <name evidence="1" type="ORF">S12H4_07545</name>
</gene>
<dbReference type="AlphaFoldDB" id="X1QZI0"/>
<comment type="caution">
    <text evidence="1">The sequence shown here is derived from an EMBL/GenBank/DDBJ whole genome shotgun (WGS) entry which is preliminary data.</text>
</comment>
<name>X1QZI0_9ZZZZ</name>
<dbReference type="EMBL" id="BARW01002795">
    <property type="protein sequence ID" value="GAI60246.1"/>
    <property type="molecule type" value="Genomic_DNA"/>
</dbReference>
<protein>
    <recommendedName>
        <fullName evidence="2">DUF1464 domain-containing protein</fullName>
    </recommendedName>
</protein>
<organism evidence="1">
    <name type="scientific">marine sediment metagenome</name>
    <dbReference type="NCBI Taxonomy" id="412755"/>
    <lineage>
        <taxon>unclassified sequences</taxon>
        <taxon>metagenomes</taxon>
        <taxon>ecological metagenomes</taxon>
    </lineage>
</organism>
<accession>X1QZI0</accession>
<dbReference type="Pfam" id="PF07318">
    <property type="entry name" value="DUF1464"/>
    <property type="match status" value="1"/>
</dbReference>
<reference evidence="1" key="1">
    <citation type="journal article" date="2014" name="Front. Microbiol.">
        <title>High frequency of phylogenetically diverse reductive dehalogenase-homologous genes in deep subseafloor sedimentary metagenomes.</title>
        <authorList>
            <person name="Kawai M."/>
            <person name="Futagami T."/>
            <person name="Toyoda A."/>
            <person name="Takaki Y."/>
            <person name="Nishi S."/>
            <person name="Hori S."/>
            <person name="Arai W."/>
            <person name="Tsubouchi T."/>
            <person name="Morono Y."/>
            <person name="Uchiyama I."/>
            <person name="Ito T."/>
            <person name="Fujiyama A."/>
            <person name="Inagaki F."/>
            <person name="Takami H."/>
        </authorList>
    </citation>
    <scope>NUCLEOTIDE SEQUENCE</scope>
    <source>
        <strain evidence="1">Expedition CK06-06</strain>
    </source>
</reference>
<feature type="non-terminal residue" evidence="1">
    <location>
        <position position="126"/>
    </location>
</feature>
<evidence type="ECO:0000313" key="1">
    <source>
        <dbReference type="EMBL" id="GAI60246.1"/>
    </source>
</evidence>
<evidence type="ECO:0008006" key="2">
    <source>
        <dbReference type="Google" id="ProtNLM"/>
    </source>
</evidence>
<sequence>MIFVYKVIGIDPGSLSWDFFGLENDKIILDASIPTKELMEEPHKVISIIKSIGNVDLIVAPSGFGLPLKNIKDITEKDIFFTLLKFNKKEKDKLIGLGEVLRLIKAENIPRGYCSRRKTFINSTQI</sequence>